<comment type="function">
    <text evidence="9">Involved in degradation of plant cell walls. Hydrolyzes the feruloyl-arabinose ester bond in arabinoxylans, and the feruloyl-galactose ester bond in pectin. Active against paranitrophenyl-acetate, methyl ferulate and wheat arabinoxylan.</text>
</comment>
<dbReference type="InterPro" id="IPR029058">
    <property type="entry name" value="AB_hydrolase_fold"/>
</dbReference>
<comment type="subcellular location">
    <subcellularLocation>
        <location evidence="1">Secreted</location>
    </subcellularLocation>
</comment>
<evidence type="ECO:0000256" key="1">
    <source>
        <dbReference type="ARBA" id="ARBA00004613"/>
    </source>
</evidence>
<keyword evidence="4" id="KW-0858">Xylan degradation</keyword>
<keyword evidence="6" id="KW-0378">Hydrolase</keyword>
<proteinExistence type="inferred from homology"/>
<dbReference type="EMBL" id="LR590484">
    <property type="protein sequence ID" value="VTR43242.1"/>
    <property type="molecule type" value="Genomic_DNA"/>
</dbReference>
<evidence type="ECO:0000256" key="7">
    <source>
        <dbReference type="ARBA" id="ARBA00023277"/>
    </source>
</evidence>
<dbReference type="GO" id="GO:0045493">
    <property type="term" value="P:xylan catabolic process"/>
    <property type="evidence" value="ECO:0007669"/>
    <property type="project" value="UniProtKB-KW"/>
</dbReference>
<dbReference type="GeneID" id="78463527"/>
<dbReference type="Proteomes" id="UP000308196">
    <property type="component" value="Chromosome"/>
</dbReference>
<protein>
    <submittedName>
        <fullName evidence="10">Poly(3-hydroxybutyrate) depolymerase</fullName>
    </submittedName>
</protein>
<accession>A0A4U9VDN1</accession>
<gene>
    <name evidence="10" type="ORF">NCTC11429_02826</name>
</gene>
<name>A0A4U9VDN1_9SPHI</name>
<dbReference type="GO" id="GO:0030600">
    <property type="term" value="F:feruloyl esterase activity"/>
    <property type="evidence" value="ECO:0007669"/>
    <property type="project" value="InterPro"/>
</dbReference>
<evidence type="ECO:0000256" key="8">
    <source>
        <dbReference type="ARBA" id="ARBA00023326"/>
    </source>
</evidence>
<evidence type="ECO:0000313" key="11">
    <source>
        <dbReference type="Proteomes" id="UP000308196"/>
    </source>
</evidence>
<evidence type="ECO:0000256" key="3">
    <source>
        <dbReference type="ARBA" id="ARBA00022525"/>
    </source>
</evidence>
<dbReference type="PANTHER" id="PTHR38050:SF1">
    <property type="entry name" value="FERULOYL ESTERASE C"/>
    <property type="match status" value="1"/>
</dbReference>
<dbReference type="KEGG" id="stha:NCTC11429_02826"/>
<dbReference type="Gene3D" id="3.40.50.1820">
    <property type="entry name" value="alpha/beta hydrolase"/>
    <property type="match status" value="1"/>
</dbReference>
<reference evidence="10 11" key="1">
    <citation type="submission" date="2019-05" db="EMBL/GenBank/DDBJ databases">
        <authorList>
            <consortium name="Pathogen Informatics"/>
        </authorList>
    </citation>
    <scope>NUCLEOTIDE SEQUENCE [LARGE SCALE GENOMIC DNA]</scope>
    <source>
        <strain evidence="10 11">NCTC11429</strain>
    </source>
</reference>
<dbReference type="SUPFAM" id="SSF53474">
    <property type="entry name" value="alpha/beta-Hydrolases"/>
    <property type="match status" value="1"/>
</dbReference>
<keyword evidence="3" id="KW-0964">Secreted</keyword>
<dbReference type="RefSeq" id="WP_028072197.1">
    <property type="nucleotide sequence ID" value="NZ_LR590484.1"/>
</dbReference>
<keyword evidence="5" id="KW-0732">Signal</keyword>
<sequence length="387" mass="43484">MKILVIIIALLSFQRTIAQSYEELMELAGTQIKLERYKDALQTFQRAFKNQAEIGKYDYANASVAALRSGQSNLAIEWLAKGAKIGLGNSQEELFYFKNDSIFKTIINDDSYRKVLSKMESQLLEKNKLDSTWQYEILSNAILKGKGSYQNATPGFALYYVNEGGLEIPYIVFVPGNYNPKKPTRAVFFLHGGVITGEASFKIDPQTRLEPIFTIGDSTGSIIIYPFQKGNPGWKDYTHCSSVIAKILTEVKARYSVDINTIYLGGLSMGGNVSYQFARGSGSPFRAFYAISAKPKFADFESGGSLVVTRPIYSLHAKDDSLYTYENLKNVYKQAKRYPLRWYLTTVETGGHGFPYHPAGRRPTLKFFRDMFLTEEGAGHCLPDLAF</sequence>
<comment type="similarity">
    <text evidence="2">Belongs to the faeC family.</text>
</comment>
<evidence type="ECO:0000313" key="10">
    <source>
        <dbReference type="EMBL" id="VTR43242.1"/>
    </source>
</evidence>
<dbReference type="InterPro" id="IPR043595">
    <property type="entry name" value="FaeB/C/D"/>
</dbReference>
<evidence type="ECO:0000256" key="6">
    <source>
        <dbReference type="ARBA" id="ARBA00022801"/>
    </source>
</evidence>
<keyword evidence="7" id="KW-0119">Carbohydrate metabolism</keyword>
<dbReference type="PANTHER" id="PTHR38050">
    <property type="match status" value="1"/>
</dbReference>
<dbReference type="GO" id="GO:0005576">
    <property type="term" value="C:extracellular region"/>
    <property type="evidence" value="ECO:0007669"/>
    <property type="project" value="UniProtKB-SubCell"/>
</dbReference>
<evidence type="ECO:0000256" key="5">
    <source>
        <dbReference type="ARBA" id="ARBA00022729"/>
    </source>
</evidence>
<evidence type="ECO:0000256" key="9">
    <source>
        <dbReference type="ARBA" id="ARBA00025250"/>
    </source>
</evidence>
<dbReference type="AlphaFoldDB" id="A0A4U9VDN1"/>
<keyword evidence="8" id="KW-0624">Polysaccharide degradation</keyword>
<organism evidence="10 11">
    <name type="scientific">Sphingobacterium thalpophilum</name>
    <dbReference type="NCBI Taxonomy" id="259"/>
    <lineage>
        <taxon>Bacteria</taxon>
        <taxon>Pseudomonadati</taxon>
        <taxon>Bacteroidota</taxon>
        <taxon>Sphingobacteriia</taxon>
        <taxon>Sphingobacteriales</taxon>
        <taxon>Sphingobacteriaceae</taxon>
        <taxon>Sphingobacterium</taxon>
    </lineage>
</organism>
<evidence type="ECO:0000256" key="4">
    <source>
        <dbReference type="ARBA" id="ARBA00022651"/>
    </source>
</evidence>
<evidence type="ECO:0000256" key="2">
    <source>
        <dbReference type="ARBA" id="ARBA00010278"/>
    </source>
</evidence>